<dbReference type="PROSITE" id="PS51397">
    <property type="entry name" value="WLM"/>
    <property type="match status" value="1"/>
</dbReference>
<evidence type="ECO:0000256" key="1">
    <source>
        <dbReference type="SAM" id="MobiDB-lite"/>
    </source>
</evidence>
<evidence type="ECO:0000313" key="4">
    <source>
        <dbReference type="Proteomes" id="UP001281410"/>
    </source>
</evidence>
<organism evidence="3 4">
    <name type="scientific">Dipteronia sinensis</name>
    <dbReference type="NCBI Taxonomy" id="43782"/>
    <lineage>
        <taxon>Eukaryota</taxon>
        <taxon>Viridiplantae</taxon>
        <taxon>Streptophyta</taxon>
        <taxon>Embryophyta</taxon>
        <taxon>Tracheophyta</taxon>
        <taxon>Spermatophyta</taxon>
        <taxon>Magnoliopsida</taxon>
        <taxon>eudicotyledons</taxon>
        <taxon>Gunneridae</taxon>
        <taxon>Pentapetalae</taxon>
        <taxon>rosids</taxon>
        <taxon>malvids</taxon>
        <taxon>Sapindales</taxon>
        <taxon>Sapindaceae</taxon>
        <taxon>Hippocastanoideae</taxon>
        <taxon>Acereae</taxon>
        <taxon>Dipteronia</taxon>
    </lineage>
</organism>
<dbReference type="PANTHER" id="PTHR46622:SF3">
    <property type="entry name" value="ZINC ION BINDING PROTEIN"/>
    <property type="match status" value="1"/>
</dbReference>
<dbReference type="InterPro" id="IPR053000">
    <property type="entry name" value="WSS1-like_metalloprotease"/>
</dbReference>
<evidence type="ECO:0000259" key="2">
    <source>
        <dbReference type="PROSITE" id="PS51397"/>
    </source>
</evidence>
<protein>
    <recommendedName>
        <fullName evidence="2">WLM domain-containing protein</fullName>
    </recommendedName>
</protein>
<dbReference type="AlphaFoldDB" id="A0AAE0A450"/>
<feature type="region of interest" description="Disordered" evidence="1">
    <location>
        <begin position="180"/>
        <end position="266"/>
    </location>
</feature>
<dbReference type="PANTHER" id="PTHR46622">
    <property type="entry name" value="DNA-DEPENDENT METALLOPROTEASE WSS1"/>
    <property type="match status" value="1"/>
</dbReference>
<dbReference type="GO" id="GO:0005634">
    <property type="term" value="C:nucleus"/>
    <property type="evidence" value="ECO:0007669"/>
    <property type="project" value="TreeGrafter"/>
</dbReference>
<dbReference type="EMBL" id="JANJYJ010000007">
    <property type="protein sequence ID" value="KAK3199967.1"/>
    <property type="molecule type" value="Genomic_DNA"/>
</dbReference>
<feature type="compositionally biased region" description="Low complexity" evidence="1">
    <location>
        <begin position="219"/>
        <end position="231"/>
    </location>
</feature>
<feature type="compositionally biased region" description="Polar residues" evidence="1">
    <location>
        <begin position="253"/>
        <end position="266"/>
    </location>
</feature>
<evidence type="ECO:0000313" key="3">
    <source>
        <dbReference type="EMBL" id="KAK3199967.1"/>
    </source>
</evidence>
<feature type="compositionally biased region" description="Polar residues" evidence="1">
    <location>
        <begin position="191"/>
        <end position="200"/>
    </location>
</feature>
<gene>
    <name evidence="3" type="ORF">Dsin_023382</name>
</gene>
<dbReference type="Proteomes" id="UP001281410">
    <property type="component" value="Unassembled WGS sequence"/>
</dbReference>
<dbReference type="Pfam" id="PF08325">
    <property type="entry name" value="WLM"/>
    <property type="match status" value="1"/>
</dbReference>
<comment type="caution">
    <text evidence="3">The sequence shown here is derived from an EMBL/GenBank/DDBJ whole genome shotgun (WGS) entry which is preliminary data.</text>
</comment>
<feature type="region of interest" description="Disordered" evidence="1">
    <location>
        <begin position="1"/>
        <end position="24"/>
    </location>
</feature>
<proteinExistence type="predicted"/>
<name>A0AAE0A450_9ROSI</name>
<feature type="domain" description="WLM" evidence="2">
    <location>
        <begin position="1"/>
        <end position="165"/>
    </location>
</feature>
<reference evidence="3" key="1">
    <citation type="journal article" date="2023" name="Plant J.">
        <title>Genome sequences and population genomics provide insights into the demographic history, inbreeding, and mutation load of two 'living fossil' tree species of Dipteronia.</title>
        <authorList>
            <person name="Feng Y."/>
            <person name="Comes H.P."/>
            <person name="Chen J."/>
            <person name="Zhu S."/>
            <person name="Lu R."/>
            <person name="Zhang X."/>
            <person name="Li P."/>
            <person name="Qiu J."/>
            <person name="Olsen K.M."/>
            <person name="Qiu Y."/>
        </authorList>
    </citation>
    <scope>NUCLEOTIDE SEQUENCE</scope>
    <source>
        <strain evidence="3">NBL</strain>
    </source>
</reference>
<dbReference type="InterPro" id="IPR013536">
    <property type="entry name" value="WLM_dom"/>
</dbReference>
<dbReference type="GO" id="GO:0006281">
    <property type="term" value="P:DNA repair"/>
    <property type="evidence" value="ECO:0007669"/>
    <property type="project" value="TreeGrafter"/>
</dbReference>
<sequence>MGNQSIEEEARRRSGEDCGENRETGATHYAKTQLESKLLSEFCPSNASLLGLNVGGGVHVKLRLLRPNMDLDFYPFDQVIDTMLHELCHNAYGPHNANSYKLWDELRKIQECKELMSKGITGTGEGFDLPGKCPSGPKRLGGDSTIMVDLSSIQAAAMAAERRLQDDIWCGSQAFGDGGSNSDMSEDIVYTGQSTGNSKLSGGYSAPSDAISPKRSRESSNSSGSSFVDLSADASTSGPILNHDSKSPKNRKNNYISQSNRHSNSSFVDISAAPSSASMCKQDAMHIPKEPAKWRKVGQMLSV</sequence>
<dbReference type="GO" id="GO:0008237">
    <property type="term" value="F:metallopeptidase activity"/>
    <property type="evidence" value="ECO:0007669"/>
    <property type="project" value="TreeGrafter"/>
</dbReference>
<keyword evidence="4" id="KW-1185">Reference proteome</keyword>
<feature type="compositionally biased region" description="Basic and acidic residues" evidence="1">
    <location>
        <begin position="8"/>
        <end position="24"/>
    </location>
</feature>
<accession>A0AAE0A450</accession>